<sequence>MLENRNEFPSFSLGFDKNDGEEVDDVQQPNNFGANECGNNKADVVQNDFAGGKSIFEKDNTMCMDYDVEEPTEVQTEDLSTFVAGKRHDNPQDVIVQGPLLGLRSRTEKRVSSVLSSPFNERVVRIVSNMNNEDKDLYYWVLSTQGQLEHQMIYFDKIVGTTKKQFQSLKPHNHVEVSVIDSWASYLNHMEIYKSPASPSRMFLTTGPTLYSVVERQRNWDQKKTLNNFFSNIECQVQKMMNFDWNNYDLTGVAVIIENVVGENKKASLTKYDTDLDLLRDFFGQYLNHQKQNKLADIITSNNEFRPLNLPWQTSENKNDCAIYLMRHMEMYMGVTRGWISCRFYVLDIVEHY</sequence>
<dbReference type="Proteomes" id="UP001567538">
    <property type="component" value="Unassembled WGS sequence"/>
</dbReference>
<accession>A0ABD1I3W3</accession>
<name>A0ABD1I3W3_SALDI</name>
<reference evidence="2 3" key="1">
    <citation type="submission" date="2024-06" db="EMBL/GenBank/DDBJ databases">
        <title>A chromosome level genome sequence of Diviner's sage (Salvia divinorum).</title>
        <authorList>
            <person name="Ford S.A."/>
            <person name="Ro D.-K."/>
            <person name="Ness R.W."/>
            <person name="Phillips M.A."/>
        </authorList>
    </citation>
    <scope>NUCLEOTIDE SEQUENCE [LARGE SCALE GENOMIC DNA]</scope>
    <source>
        <strain evidence="2">SAF-2024a</strain>
        <tissue evidence="2">Leaf</tissue>
    </source>
</reference>
<evidence type="ECO:0000313" key="2">
    <source>
        <dbReference type="EMBL" id="KAL1563430.1"/>
    </source>
</evidence>
<gene>
    <name evidence="2" type="ORF">AAHA92_05898</name>
</gene>
<feature type="region of interest" description="Disordered" evidence="1">
    <location>
        <begin position="1"/>
        <end position="20"/>
    </location>
</feature>
<comment type="caution">
    <text evidence="2">The sequence shown here is derived from an EMBL/GenBank/DDBJ whole genome shotgun (WGS) entry which is preliminary data.</text>
</comment>
<evidence type="ECO:0000313" key="3">
    <source>
        <dbReference type="Proteomes" id="UP001567538"/>
    </source>
</evidence>
<evidence type="ECO:0000256" key="1">
    <source>
        <dbReference type="SAM" id="MobiDB-lite"/>
    </source>
</evidence>
<dbReference type="EMBL" id="JBEAFC010000003">
    <property type="protein sequence ID" value="KAL1563430.1"/>
    <property type="molecule type" value="Genomic_DNA"/>
</dbReference>
<dbReference type="AlphaFoldDB" id="A0ABD1I3W3"/>
<organism evidence="2 3">
    <name type="scientific">Salvia divinorum</name>
    <name type="common">Maria pastora</name>
    <name type="synonym">Diviner's sage</name>
    <dbReference type="NCBI Taxonomy" id="28513"/>
    <lineage>
        <taxon>Eukaryota</taxon>
        <taxon>Viridiplantae</taxon>
        <taxon>Streptophyta</taxon>
        <taxon>Embryophyta</taxon>
        <taxon>Tracheophyta</taxon>
        <taxon>Spermatophyta</taxon>
        <taxon>Magnoliopsida</taxon>
        <taxon>eudicotyledons</taxon>
        <taxon>Gunneridae</taxon>
        <taxon>Pentapetalae</taxon>
        <taxon>asterids</taxon>
        <taxon>lamiids</taxon>
        <taxon>Lamiales</taxon>
        <taxon>Lamiaceae</taxon>
        <taxon>Nepetoideae</taxon>
        <taxon>Mentheae</taxon>
        <taxon>Salviinae</taxon>
        <taxon>Salvia</taxon>
        <taxon>Salvia subgen. Calosphace</taxon>
    </lineage>
</organism>
<keyword evidence="3" id="KW-1185">Reference proteome</keyword>
<proteinExistence type="predicted"/>
<protein>
    <submittedName>
        <fullName evidence="2">Uncharacterized protein</fullName>
    </submittedName>
</protein>
<dbReference type="Gene3D" id="3.40.395.10">
    <property type="entry name" value="Adenoviral Proteinase, Chain A"/>
    <property type="match status" value="1"/>
</dbReference>